<organism evidence="1">
    <name type="scientific">Rhizophora mucronata</name>
    <name type="common">Asiatic mangrove</name>
    <dbReference type="NCBI Taxonomy" id="61149"/>
    <lineage>
        <taxon>Eukaryota</taxon>
        <taxon>Viridiplantae</taxon>
        <taxon>Streptophyta</taxon>
        <taxon>Embryophyta</taxon>
        <taxon>Tracheophyta</taxon>
        <taxon>Spermatophyta</taxon>
        <taxon>Magnoliopsida</taxon>
        <taxon>eudicotyledons</taxon>
        <taxon>Gunneridae</taxon>
        <taxon>Pentapetalae</taxon>
        <taxon>rosids</taxon>
        <taxon>fabids</taxon>
        <taxon>Malpighiales</taxon>
        <taxon>Rhizophoraceae</taxon>
        <taxon>Rhizophora</taxon>
    </lineage>
</organism>
<evidence type="ECO:0000313" key="1">
    <source>
        <dbReference type="EMBL" id="MBW91134.1"/>
    </source>
</evidence>
<protein>
    <submittedName>
        <fullName evidence="1">Uncharacterized protein</fullName>
    </submittedName>
</protein>
<dbReference type="EMBL" id="GGEC01010651">
    <property type="protein sequence ID" value="MBW91134.1"/>
    <property type="molecule type" value="Transcribed_RNA"/>
</dbReference>
<sequence length="28" mass="3271">MPHPYGQRMPLPMHLLQEFSGLQMQAMT</sequence>
<proteinExistence type="predicted"/>
<dbReference type="AlphaFoldDB" id="A0A2P2JCD4"/>
<name>A0A2P2JCD4_RHIMU</name>
<accession>A0A2P2JCD4</accession>
<reference evidence="1" key="1">
    <citation type="submission" date="2018-02" db="EMBL/GenBank/DDBJ databases">
        <title>Rhizophora mucronata_Transcriptome.</title>
        <authorList>
            <person name="Meera S.P."/>
            <person name="Sreeshan A."/>
            <person name="Augustine A."/>
        </authorList>
    </citation>
    <scope>NUCLEOTIDE SEQUENCE</scope>
    <source>
        <tissue evidence="1">Leaf</tissue>
    </source>
</reference>